<proteinExistence type="predicted"/>
<name>A0AA39TB16_9AGAR</name>
<feature type="transmembrane region" description="Helical" evidence="1">
    <location>
        <begin position="74"/>
        <end position="99"/>
    </location>
</feature>
<evidence type="ECO:0000256" key="1">
    <source>
        <dbReference type="SAM" id="Phobius"/>
    </source>
</evidence>
<comment type="caution">
    <text evidence="2">The sequence shown here is derived from an EMBL/GenBank/DDBJ whole genome shotgun (WGS) entry which is preliminary data.</text>
</comment>
<keyword evidence="1" id="KW-0472">Membrane</keyword>
<reference evidence="2" key="1">
    <citation type="submission" date="2023-06" db="EMBL/GenBank/DDBJ databases">
        <authorList>
            <consortium name="Lawrence Berkeley National Laboratory"/>
            <person name="Ahrendt S."/>
            <person name="Sahu N."/>
            <person name="Indic B."/>
            <person name="Wong-Bajracharya J."/>
            <person name="Merenyi Z."/>
            <person name="Ke H.-M."/>
            <person name="Monk M."/>
            <person name="Kocsube S."/>
            <person name="Drula E."/>
            <person name="Lipzen A."/>
            <person name="Balint B."/>
            <person name="Henrissat B."/>
            <person name="Andreopoulos B."/>
            <person name="Martin F.M."/>
            <person name="Harder C.B."/>
            <person name="Rigling D."/>
            <person name="Ford K.L."/>
            <person name="Foster G.D."/>
            <person name="Pangilinan J."/>
            <person name="Papanicolaou A."/>
            <person name="Barry K."/>
            <person name="LaButti K."/>
            <person name="Viragh M."/>
            <person name="Koriabine M."/>
            <person name="Yan M."/>
            <person name="Riley R."/>
            <person name="Champramary S."/>
            <person name="Plett K.L."/>
            <person name="Tsai I.J."/>
            <person name="Slot J."/>
            <person name="Sipos G."/>
            <person name="Plett J."/>
            <person name="Nagy L.G."/>
            <person name="Grigoriev I.V."/>
        </authorList>
    </citation>
    <scope>NUCLEOTIDE SEQUENCE</scope>
    <source>
        <strain evidence="2">ICMP 16352</strain>
    </source>
</reference>
<organism evidence="2 3">
    <name type="scientific">Armillaria novae-zelandiae</name>
    <dbReference type="NCBI Taxonomy" id="153914"/>
    <lineage>
        <taxon>Eukaryota</taxon>
        <taxon>Fungi</taxon>
        <taxon>Dikarya</taxon>
        <taxon>Basidiomycota</taxon>
        <taxon>Agaricomycotina</taxon>
        <taxon>Agaricomycetes</taxon>
        <taxon>Agaricomycetidae</taxon>
        <taxon>Agaricales</taxon>
        <taxon>Marasmiineae</taxon>
        <taxon>Physalacriaceae</taxon>
        <taxon>Armillaria</taxon>
    </lineage>
</organism>
<sequence length="234" mass="26161">MSLLNDAAKADTHLSIRSCHWQAHEWCTPPPIMSGPDRGPVIAVVVFSLSISFVEILLYCLLKPVSDLISSARHGFGAAITTSCSGIALFFSSTLGTFISHASSTASYIRCEHFGICPSTPSHWRFHDVQSKILLNRTVSMDTLLNLEAEDAHHIKLYLTNISNGLIFDVAVQIAVFSRLFIEAGFDHQLPEDVCSELTERFLYEKNELRKFRSSMRVVNEFGYDALKTFTEQV</sequence>
<keyword evidence="3" id="KW-1185">Reference proteome</keyword>
<feature type="transmembrane region" description="Helical" evidence="1">
    <location>
        <begin position="41"/>
        <end position="62"/>
    </location>
</feature>
<gene>
    <name evidence="2" type="ORF">IW261DRAFT_305779</name>
</gene>
<dbReference type="EMBL" id="JAUEPR010000018">
    <property type="protein sequence ID" value="KAK0477086.1"/>
    <property type="molecule type" value="Genomic_DNA"/>
</dbReference>
<protein>
    <submittedName>
        <fullName evidence="2">Uncharacterized protein</fullName>
    </submittedName>
</protein>
<dbReference type="Proteomes" id="UP001175227">
    <property type="component" value="Unassembled WGS sequence"/>
</dbReference>
<keyword evidence="1" id="KW-1133">Transmembrane helix</keyword>
<accession>A0AA39TB16</accession>
<evidence type="ECO:0000313" key="2">
    <source>
        <dbReference type="EMBL" id="KAK0477086.1"/>
    </source>
</evidence>
<evidence type="ECO:0000313" key="3">
    <source>
        <dbReference type="Proteomes" id="UP001175227"/>
    </source>
</evidence>
<keyword evidence="1" id="KW-0812">Transmembrane</keyword>
<dbReference type="AlphaFoldDB" id="A0AA39TB16"/>